<evidence type="ECO:0000313" key="1">
    <source>
        <dbReference type="EMBL" id="QRJ62281.1"/>
    </source>
</evidence>
<sequence length="81" mass="8709">MRHQCTPDTDLDELVGHDEADGFHPGPLSLAMKSGEELELLASGTLSPLLLLKLAALTQGMFLVETGEAISPLPCFRLVLH</sequence>
<dbReference type="Proteomes" id="UP000663444">
    <property type="component" value="Chromosome"/>
</dbReference>
<protein>
    <submittedName>
        <fullName evidence="1">Uncharacterized protein</fullName>
    </submittedName>
</protein>
<dbReference type="EMBL" id="CP064781">
    <property type="protein sequence ID" value="QRJ62281.1"/>
    <property type="molecule type" value="Genomic_DNA"/>
</dbReference>
<proteinExistence type="predicted"/>
<keyword evidence="2" id="KW-1185">Reference proteome</keyword>
<accession>A0A974PVU9</accession>
<gene>
    <name evidence="1" type="ORF">IWH25_10780</name>
</gene>
<organism evidence="1 2">
    <name type="scientific">Azospira restricta</name>
    <dbReference type="NCBI Taxonomy" id="404405"/>
    <lineage>
        <taxon>Bacteria</taxon>
        <taxon>Pseudomonadati</taxon>
        <taxon>Pseudomonadota</taxon>
        <taxon>Betaproteobacteria</taxon>
        <taxon>Rhodocyclales</taxon>
        <taxon>Rhodocyclaceae</taxon>
        <taxon>Azospira</taxon>
    </lineage>
</organism>
<name>A0A974PVU9_9RHOO</name>
<dbReference type="AlphaFoldDB" id="A0A974PVU9"/>
<reference evidence="1" key="1">
    <citation type="submission" date="2020-11" db="EMBL/GenBank/DDBJ databases">
        <title>Azospira restricta DSM 18626 genome sequence.</title>
        <authorList>
            <person name="Moe W.M."/>
        </authorList>
    </citation>
    <scope>NUCLEOTIDE SEQUENCE</scope>
    <source>
        <strain evidence="1">DSM 18626</strain>
    </source>
</reference>
<evidence type="ECO:0000313" key="2">
    <source>
        <dbReference type="Proteomes" id="UP000663444"/>
    </source>
</evidence>
<dbReference type="RefSeq" id="WP_203385810.1">
    <property type="nucleotide sequence ID" value="NZ_CP064781.1"/>
</dbReference>
<dbReference type="KEGG" id="ares:IWH25_10780"/>